<dbReference type="InterPro" id="IPR008979">
    <property type="entry name" value="Galactose-bd-like_sf"/>
</dbReference>
<protein>
    <recommendedName>
        <fullName evidence="2">CBM6 domain-containing protein</fullName>
    </recommendedName>
</protein>
<dbReference type="Pfam" id="PF03422">
    <property type="entry name" value="CBM_6"/>
    <property type="match status" value="2"/>
</dbReference>
<feature type="domain" description="CBM6" evidence="2">
    <location>
        <begin position="1"/>
        <end position="112"/>
    </location>
</feature>
<evidence type="ECO:0000313" key="3">
    <source>
        <dbReference type="EMBL" id="GAJ00771.1"/>
    </source>
</evidence>
<feature type="non-terminal residue" evidence="3">
    <location>
        <position position="1"/>
    </location>
</feature>
<dbReference type="Gene3D" id="2.60.120.260">
    <property type="entry name" value="Galactose-binding domain-like"/>
    <property type="match status" value="2"/>
</dbReference>
<dbReference type="SMART" id="SM00606">
    <property type="entry name" value="CBD_IV"/>
    <property type="match status" value="2"/>
</dbReference>
<comment type="caution">
    <text evidence="3">The sequence shown here is derived from an EMBL/GenBank/DDBJ whole genome shotgun (WGS) entry which is preliminary data.</text>
</comment>
<accession>X1ULK1</accession>
<dbReference type="EMBL" id="BARW01015963">
    <property type="protein sequence ID" value="GAJ00771.1"/>
    <property type="molecule type" value="Genomic_DNA"/>
</dbReference>
<proteinExistence type="predicted"/>
<name>X1ULK1_9ZZZZ</name>
<dbReference type="PROSITE" id="PS51175">
    <property type="entry name" value="CBM6"/>
    <property type="match status" value="2"/>
</dbReference>
<organism evidence="3">
    <name type="scientific">marine sediment metagenome</name>
    <dbReference type="NCBI Taxonomy" id="412755"/>
    <lineage>
        <taxon>unclassified sequences</taxon>
        <taxon>metagenomes</taxon>
        <taxon>ecological metagenomes</taxon>
    </lineage>
</organism>
<dbReference type="InterPro" id="IPR005084">
    <property type="entry name" value="CBM6"/>
</dbReference>
<gene>
    <name evidence="3" type="ORF">S12H4_27903</name>
</gene>
<feature type="non-terminal residue" evidence="3">
    <location>
        <position position="286"/>
    </location>
</feature>
<evidence type="ECO:0000256" key="1">
    <source>
        <dbReference type="ARBA" id="ARBA00022729"/>
    </source>
</evidence>
<feature type="domain" description="CBM6" evidence="2">
    <location>
        <begin position="136"/>
        <end position="261"/>
    </location>
</feature>
<dbReference type="SUPFAM" id="SSF49785">
    <property type="entry name" value="Galactose-binding domain-like"/>
    <property type="match status" value="2"/>
</dbReference>
<dbReference type="InterPro" id="IPR006584">
    <property type="entry name" value="Cellulose-bd_IV"/>
</dbReference>
<keyword evidence="1" id="KW-0732">Signal</keyword>
<sequence>RSDTVDIRVNPKGGWNVGWNQTGEWLKYKVGVAKSAAYEISVRVATALNTGKIRLWLDDTTDLTGVVDIPNTGGWNNWRNVKLGNLTLPEGDHTIKVEIVQGEYDFASLSFNTLNESKTLPGTVLAVDYMNGGEGVAYHDNTPDNIRGLYRTDDVDIRLLPEGFTTGWNQTGEWMKYNVDVAESGQYKLDLRVATAMDGSQVRFWLDDTTDLTGIIDVPNTGNFQEWMTVKKEGIALPAGNHTIKVEIVTGEFDFYSFRFHNDPIVPKQGVYKSQPKGYPKSVIGD</sequence>
<reference evidence="3" key="1">
    <citation type="journal article" date="2014" name="Front. Microbiol.">
        <title>High frequency of phylogenetically diverse reductive dehalogenase-homologous genes in deep subseafloor sedimentary metagenomes.</title>
        <authorList>
            <person name="Kawai M."/>
            <person name="Futagami T."/>
            <person name="Toyoda A."/>
            <person name="Takaki Y."/>
            <person name="Nishi S."/>
            <person name="Hori S."/>
            <person name="Arai W."/>
            <person name="Tsubouchi T."/>
            <person name="Morono Y."/>
            <person name="Uchiyama I."/>
            <person name="Ito T."/>
            <person name="Fujiyama A."/>
            <person name="Inagaki F."/>
            <person name="Takami H."/>
        </authorList>
    </citation>
    <scope>NUCLEOTIDE SEQUENCE</scope>
    <source>
        <strain evidence="3">Expedition CK06-06</strain>
    </source>
</reference>
<dbReference type="CDD" id="cd04080">
    <property type="entry name" value="CBM6_cellulase-like"/>
    <property type="match status" value="2"/>
</dbReference>
<evidence type="ECO:0000259" key="2">
    <source>
        <dbReference type="PROSITE" id="PS51175"/>
    </source>
</evidence>
<dbReference type="GO" id="GO:0030246">
    <property type="term" value="F:carbohydrate binding"/>
    <property type="evidence" value="ECO:0007669"/>
    <property type="project" value="InterPro"/>
</dbReference>
<dbReference type="AlphaFoldDB" id="X1ULK1"/>